<dbReference type="EMBL" id="JBHSFP010000003">
    <property type="protein sequence ID" value="MFC4530597.1"/>
    <property type="molecule type" value="Genomic_DNA"/>
</dbReference>
<evidence type="ECO:0000313" key="2">
    <source>
        <dbReference type="Proteomes" id="UP001596004"/>
    </source>
</evidence>
<dbReference type="CDD" id="cd00267">
    <property type="entry name" value="ABC_ATPase"/>
    <property type="match status" value="1"/>
</dbReference>
<dbReference type="InterPro" id="IPR009003">
    <property type="entry name" value="Peptidase_S1_PA"/>
</dbReference>
<comment type="caution">
    <text evidence="1">The sequence shown here is derived from an EMBL/GenBank/DDBJ whole genome shotgun (WGS) entry which is preliminary data.</text>
</comment>
<organism evidence="1 2">
    <name type="scientific">Sphaerisporangium dianthi</name>
    <dbReference type="NCBI Taxonomy" id="1436120"/>
    <lineage>
        <taxon>Bacteria</taxon>
        <taxon>Bacillati</taxon>
        <taxon>Actinomycetota</taxon>
        <taxon>Actinomycetes</taxon>
        <taxon>Streptosporangiales</taxon>
        <taxon>Streptosporangiaceae</taxon>
        <taxon>Sphaerisporangium</taxon>
    </lineage>
</organism>
<proteinExistence type="predicted"/>
<dbReference type="InterPro" id="IPR027417">
    <property type="entry name" value="P-loop_NTPase"/>
</dbReference>
<dbReference type="PANTHER" id="PTHR46844:SF1">
    <property type="entry name" value="SLR5058 PROTEIN"/>
    <property type="match status" value="1"/>
</dbReference>
<dbReference type="InterPro" id="IPR016024">
    <property type="entry name" value="ARM-type_fold"/>
</dbReference>
<dbReference type="SUPFAM" id="SSF52540">
    <property type="entry name" value="P-loop containing nucleoside triphosphate hydrolases"/>
    <property type="match status" value="1"/>
</dbReference>
<protein>
    <recommendedName>
        <fullName evidence="3">NACHT domain-containing protein</fullName>
    </recommendedName>
</protein>
<dbReference type="PANTHER" id="PTHR46844">
    <property type="entry name" value="SLR5058 PROTEIN"/>
    <property type="match status" value="1"/>
</dbReference>
<evidence type="ECO:0000313" key="1">
    <source>
        <dbReference type="EMBL" id="MFC4530597.1"/>
    </source>
</evidence>
<dbReference type="Proteomes" id="UP001596004">
    <property type="component" value="Unassembled WGS sequence"/>
</dbReference>
<dbReference type="SUPFAM" id="SSF48371">
    <property type="entry name" value="ARM repeat"/>
    <property type="match status" value="1"/>
</dbReference>
<dbReference type="SUPFAM" id="SSF50494">
    <property type="entry name" value="Trypsin-like serine proteases"/>
    <property type="match status" value="1"/>
</dbReference>
<dbReference type="RefSeq" id="WP_380838513.1">
    <property type="nucleotide sequence ID" value="NZ_JBHSFP010000003.1"/>
</dbReference>
<gene>
    <name evidence="1" type="ORF">ACFO60_07460</name>
</gene>
<dbReference type="Gene3D" id="3.40.50.300">
    <property type="entry name" value="P-loop containing nucleotide triphosphate hydrolases"/>
    <property type="match status" value="1"/>
</dbReference>
<accession>A0ABV9CD83</accession>
<evidence type="ECO:0008006" key="3">
    <source>
        <dbReference type="Google" id="ProtNLM"/>
    </source>
</evidence>
<keyword evidence="2" id="KW-1185">Reference proteome</keyword>
<reference evidence="2" key="1">
    <citation type="journal article" date="2019" name="Int. J. Syst. Evol. Microbiol.">
        <title>The Global Catalogue of Microorganisms (GCM) 10K type strain sequencing project: providing services to taxonomists for standard genome sequencing and annotation.</title>
        <authorList>
            <consortium name="The Broad Institute Genomics Platform"/>
            <consortium name="The Broad Institute Genome Sequencing Center for Infectious Disease"/>
            <person name="Wu L."/>
            <person name="Ma J."/>
        </authorList>
    </citation>
    <scope>NUCLEOTIDE SEQUENCE [LARGE SCALE GENOMIC DNA]</scope>
    <source>
        <strain evidence="2">CGMCC 4.7132</strain>
    </source>
</reference>
<name>A0ABV9CD83_9ACTN</name>
<dbReference type="Gene3D" id="1.25.10.10">
    <property type="entry name" value="Leucine-rich Repeat Variant"/>
    <property type="match status" value="1"/>
</dbReference>
<dbReference type="InterPro" id="IPR011989">
    <property type="entry name" value="ARM-like"/>
</dbReference>
<sequence>MDRPDGWVRLLREATVRLSQGTGFVVAPGLLATCAHVAPGSAGVPDLDLAFVPAPQDAGAPVLLSPELAIGDELWTYGHPAAARAGQPATFVYQGVSGTGLVRAYGVPVGPGYSGSPVVNRRTGAVCGMLATSDLAGSAHLITAADILAHSPVRPQENRPWLATLTDEQLAAGGWSFAGPRLRAYLRAAMAAADAHPYVGATDGRRPPLSKVYVRQSSTGRRKRESPADDVLRMKRDVLLTGVSGAGKSSLLRMGVAELARGLLDGTGGDVPVRVRAADLLPPAPFAAQLAAGVQASLGGHLRDALPQGFFGGPPMPGARWLVLVDGLDEIDGREDRRRVVDLLRVHREGPYRFLVATRPLSDAERAELGMRTYELRPFDAGQVLDCARRWCEAAGRPDPLASAHDYFAQVHQAGMGELVRLPLMAGLTCQLYLDGPGGRLPAGRHDVYEQFVHLMRTRDPDSEVFDLLPRLAWARRDGATEPATSLIVQWTSGGRPDGTPSRIRTDMVKEGLRATGLMYETAHDFVFLHQSFEEFLAARHIAGDAALTDARLRALDLPSMGAVFPHPIQPFVHFLIASMHGDPQARARLVARLRTLATKRFLYGVQFVAELVKEGTIADPDVIEAAASTAARVAVQPSRGFTHRMNAAWLLFELGDARGAGYMAGLAAGDEPDHRLRDHAARLLERMDGPSGRGLRADAAVAMAADDELHWKARTKAADLLGELEDPRHVRVLRTLLADDGLDDDGRAHVLFRLAGLGDDHLAEAAGDPALGDWRVRAALRLAHRRPAQAHDLLLAVVTDPASSFGLTSFAAVSIAKLGDPRCRSDLLATAADQALSPSKRAIVTVALRDLDESPLSAQEDHELGLGLIADSTLDTESRVEIAAMYDPDLLVSMLSDPALDVMTRFCAFEALAVQGDARAPGHLPELLRAAAAPEVDYATFSEVVRNVRRVTGMNRWLTRFLLVAGRFGRSRGGRPGPAAGADDPRIG</sequence>